<feature type="compositionally biased region" description="Polar residues" evidence="1">
    <location>
        <begin position="205"/>
        <end position="227"/>
    </location>
</feature>
<feature type="region of interest" description="Disordered" evidence="1">
    <location>
        <begin position="205"/>
        <end position="236"/>
    </location>
</feature>
<feature type="region of interest" description="Disordered" evidence="1">
    <location>
        <begin position="303"/>
        <end position="365"/>
    </location>
</feature>
<evidence type="ECO:0000256" key="1">
    <source>
        <dbReference type="SAM" id="MobiDB-lite"/>
    </source>
</evidence>
<accession>A0A7R9GIV6</accession>
<dbReference type="EMBL" id="CAJPEX010006854">
    <property type="protein sequence ID" value="CAG0924223.1"/>
    <property type="molecule type" value="Genomic_DNA"/>
</dbReference>
<sequence length="406" mass="45953">MSDAERSLTTILEGDDDDEVIPTIELPRVRRKQEQQFVRSAPSLGGSSSAERTVSEMAVAPEVTTTTTALVHRQELPPPAPVSTQVVVDDRYVSNITETDVFEDVTRHTREVTELLRRPPPPPPRDWDIVIRNYPAPRPGRTTTTTRKSLKTTRTVMLQDEREQQVTRRSEHHLTELQVPLQSEQRAPNWDVLIRVLSPVPLAQRATSMDDTASVRTGTTATSTQGEPSDEEIHQERTLRRLLSKEDKEKLRQIITTESTLRTLLTEATVKEDFDKIRHDQRYMKLFEPHKWDVIIRVLSPPEEPEGAGGGRRQSSASSASSLLSNANTSATQASTFGGHNNDTTLMRPRQAPLRDPFGYDDVDDAHHHHHSAATMRRRMSYEAYDNEGMVMLHDEDEEPIRPTTI</sequence>
<keyword evidence="3" id="KW-1185">Reference proteome</keyword>
<feature type="compositionally biased region" description="Low complexity" evidence="1">
    <location>
        <begin position="315"/>
        <end position="332"/>
    </location>
</feature>
<evidence type="ECO:0000313" key="2">
    <source>
        <dbReference type="EMBL" id="CAD7284071.1"/>
    </source>
</evidence>
<dbReference type="EMBL" id="OA888891">
    <property type="protein sequence ID" value="CAD7284071.1"/>
    <property type="molecule type" value="Genomic_DNA"/>
</dbReference>
<dbReference type="OrthoDB" id="10070678at2759"/>
<feature type="compositionally biased region" description="Polar residues" evidence="1">
    <location>
        <begin position="333"/>
        <end position="345"/>
    </location>
</feature>
<name>A0A7R9GIV6_9CRUS</name>
<proteinExistence type="predicted"/>
<gene>
    <name evidence="2" type="ORF">NMOB1V02_LOCUS11679</name>
</gene>
<dbReference type="AlphaFoldDB" id="A0A7R9GIV6"/>
<reference evidence="2" key="1">
    <citation type="submission" date="2020-11" db="EMBL/GenBank/DDBJ databases">
        <authorList>
            <person name="Tran Van P."/>
        </authorList>
    </citation>
    <scope>NUCLEOTIDE SEQUENCE</scope>
</reference>
<organism evidence="2">
    <name type="scientific">Notodromas monacha</name>
    <dbReference type="NCBI Taxonomy" id="399045"/>
    <lineage>
        <taxon>Eukaryota</taxon>
        <taxon>Metazoa</taxon>
        <taxon>Ecdysozoa</taxon>
        <taxon>Arthropoda</taxon>
        <taxon>Crustacea</taxon>
        <taxon>Oligostraca</taxon>
        <taxon>Ostracoda</taxon>
        <taxon>Podocopa</taxon>
        <taxon>Podocopida</taxon>
        <taxon>Cypridocopina</taxon>
        <taxon>Cypridoidea</taxon>
        <taxon>Cyprididae</taxon>
        <taxon>Notodromas</taxon>
    </lineage>
</organism>
<evidence type="ECO:0000313" key="3">
    <source>
        <dbReference type="Proteomes" id="UP000678499"/>
    </source>
</evidence>
<protein>
    <submittedName>
        <fullName evidence="2">Uncharacterized protein</fullName>
    </submittedName>
</protein>
<dbReference type="Proteomes" id="UP000678499">
    <property type="component" value="Unassembled WGS sequence"/>
</dbReference>